<gene>
    <name evidence="3" type="ORF">X975_10325</name>
</gene>
<dbReference type="EMBL" id="KK113786">
    <property type="protein sequence ID" value="KFM61043.1"/>
    <property type="molecule type" value="Genomic_DNA"/>
</dbReference>
<keyword evidence="4" id="KW-1185">Reference proteome</keyword>
<protein>
    <submittedName>
        <fullName evidence="3">Uncharacterized protein</fullName>
    </submittedName>
</protein>
<dbReference type="OrthoDB" id="6434615at2759"/>
<keyword evidence="2" id="KW-0732">Signal</keyword>
<sequence length="465" mass="51113">MLLKLVTLWCAISAVLVFCDEHVEHAVVEESNSGDNMSLPSDVGIVSDSELHSKNDSDSSTTTVRTTSSELPVDATVATTVSSKDLEDTETKSPTTVSNPPVASTTYKLDPKKDTKKKNKMAFKKKDKNYEDGVFVETTDKSVETTPSVKTTTFVETTTLAESTTSVEITSTVDETSETVQDMHTTIPPVTYTESTDDAALEATTIMHAQPDMLHMDIKEEMVSTPQEDILTKDTSDSVVEAKAAETTTMQDHQFETTTNLHLTETTMEEEAQTTLPSVETDMSGNNETTLTHVTDITTTPEDLIVTENNNHDVTTVQTETIDVSKVEVKKLREDDSSDVQNISNLTTEQEDELNGLGNDLDDKQREVTTFSVTMNEDQEITTTIPLTVRKQKQMNLENAEESCPCNEPKIIFDPSKCAGERTTPDPNCPCRSVCARQTGESCSPGEPCDEEFGLQCNLQNNTCH</sequence>
<evidence type="ECO:0000313" key="3">
    <source>
        <dbReference type="EMBL" id="KFM61043.1"/>
    </source>
</evidence>
<feature type="compositionally biased region" description="Low complexity" evidence="1">
    <location>
        <begin position="58"/>
        <end position="69"/>
    </location>
</feature>
<feature type="compositionally biased region" description="Polar residues" evidence="1">
    <location>
        <begin position="92"/>
        <end position="104"/>
    </location>
</feature>
<feature type="compositionally biased region" description="Polar residues" evidence="1">
    <location>
        <begin position="30"/>
        <end position="39"/>
    </location>
</feature>
<feature type="chain" id="PRO_5001829369" evidence="2">
    <location>
        <begin position="20"/>
        <end position="465"/>
    </location>
</feature>
<evidence type="ECO:0000256" key="1">
    <source>
        <dbReference type="SAM" id="MobiDB-lite"/>
    </source>
</evidence>
<evidence type="ECO:0000313" key="4">
    <source>
        <dbReference type="Proteomes" id="UP000054359"/>
    </source>
</evidence>
<dbReference type="Proteomes" id="UP000054359">
    <property type="component" value="Unassembled WGS sequence"/>
</dbReference>
<evidence type="ECO:0000256" key="2">
    <source>
        <dbReference type="SAM" id="SignalP"/>
    </source>
</evidence>
<feature type="region of interest" description="Disordered" evidence="1">
    <location>
        <begin position="30"/>
        <end position="104"/>
    </location>
</feature>
<dbReference type="OMA" id="KCAGERT"/>
<organism evidence="3 4">
    <name type="scientific">Stegodyphus mimosarum</name>
    <name type="common">African social velvet spider</name>
    <dbReference type="NCBI Taxonomy" id="407821"/>
    <lineage>
        <taxon>Eukaryota</taxon>
        <taxon>Metazoa</taxon>
        <taxon>Ecdysozoa</taxon>
        <taxon>Arthropoda</taxon>
        <taxon>Chelicerata</taxon>
        <taxon>Arachnida</taxon>
        <taxon>Araneae</taxon>
        <taxon>Araneomorphae</taxon>
        <taxon>Entelegynae</taxon>
        <taxon>Eresoidea</taxon>
        <taxon>Eresidae</taxon>
        <taxon>Stegodyphus</taxon>
    </lineage>
</organism>
<proteinExistence type="predicted"/>
<reference evidence="3 4" key="1">
    <citation type="submission" date="2013-11" db="EMBL/GenBank/DDBJ databases">
        <title>Genome sequencing of Stegodyphus mimosarum.</title>
        <authorList>
            <person name="Bechsgaard J."/>
        </authorList>
    </citation>
    <scope>NUCLEOTIDE SEQUENCE [LARGE SCALE GENOMIC DNA]</scope>
</reference>
<name>A0A087T7F4_STEMI</name>
<feature type="non-terminal residue" evidence="3">
    <location>
        <position position="465"/>
    </location>
</feature>
<dbReference type="AlphaFoldDB" id="A0A087T7F4"/>
<accession>A0A087T7F4</accession>
<feature type="signal peptide" evidence="2">
    <location>
        <begin position="1"/>
        <end position="19"/>
    </location>
</feature>